<feature type="compositionally biased region" description="Basic and acidic residues" evidence="21">
    <location>
        <begin position="472"/>
        <end position="482"/>
    </location>
</feature>
<accession>A0AAV3AIV3</accession>
<feature type="compositionally biased region" description="Polar residues" evidence="21">
    <location>
        <begin position="450"/>
        <end position="471"/>
    </location>
</feature>
<keyword evidence="6" id="KW-0597">Phosphoprotein</keyword>
<evidence type="ECO:0000256" key="11">
    <source>
        <dbReference type="ARBA" id="ARBA00022776"/>
    </source>
</evidence>
<evidence type="ECO:0000256" key="18">
    <source>
        <dbReference type="ARBA" id="ARBA00023254"/>
    </source>
</evidence>
<keyword evidence="25" id="KW-1185">Reference proteome</keyword>
<feature type="coiled-coil region" evidence="20">
    <location>
        <begin position="31"/>
        <end position="147"/>
    </location>
</feature>
<dbReference type="GO" id="GO:0004519">
    <property type="term" value="F:endonuclease activity"/>
    <property type="evidence" value="ECO:0007669"/>
    <property type="project" value="UniProtKB-KW"/>
</dbReference>
<protein>
    <recommendedName>
        <fullName evidence="4">DNA endonuclease RBBP8</fullName>
    </recommendedName>
</protein>
<comment type="subcellular location">
    <subcellularLocation>
        <location evidence="2">Chromosome</location>
    </subcellularLocation>
    <subcellularLocation>
        <location evidence="1">Nucleus</location>
    </subcellularLocation>
</comment>
<keyword evidence="11" id="KW-0498">Mitosis</keyword>
<dbReference type="GO" id="GO:0051321">
    <property type="term" value="P:meiotic cell cycle"/>
    <property type="evidence" value="ECO:0007669"/>
    <property type="project" value="UniProtKB-KW"/>
</dbReference>
<evidence type="ECO:0000256" key="5">
    <source>
        <dbReference type="ARBA" id="ARBA00022454"/>
    </source>
</evidence>
<dbReference type="GO" id="GO:0005694">
    <property type="term" value="C:chromosome"/>
    <property type="evidence" value="ECO:0007669"/>
    <property type="project" value="UniProtKB-SubCell"/>
</dbReference>
<keyword evidence="8" id="KW-0540">Nuclease</keyword>
<keyword evidence="17" id="KW-0539">Nucleus</keyword>
<dbReference type="GO" id="GO:0005634">
    <property type="term" value="C:nucleus"/>
    <property type="evidence" value="ECO:0007669"/>
    <property type="project" value="UniProtKB-SubCell"/>
</dbReference>
<keyword evidence="16" id="KW-0234">DNA repair</keyword>
<evidence type="ECO:0000256" key="14">
    <source>
        <dbReference type="ARBA" id="ARBA00023054"/>
    </source>
</evidence>
<dbReference type="InterPro" id="IPR013882">
    <property type="entry name" value="Ctp1_C"/>
</dbReference>
<evidence type="ECO:0000256" key="10">
    <source>
        <dbReference type="ARBA" id="ARBA00022763"/>
    </source>
</evidence>
<feature type="region of interest" description="Disordered" evidence="21">
    <location>
        <begin position="837"/>
        <end position="864"/>
    </location>
</feature>
<evidence type="ECO:0000256" key="6">
    <source>
        <dbReference type="ARBA" id="ARBA00022553"/>
    </source>
</evidence>
<proteinExistence type="inferred from homology"/>
<evidence type="ECO:0000256" key="17">
    <source>
        <dbReference type="ARBA" id="ARBA00023242"/>
    </source>
</evidence>
<keyword evidence="10" id="KW-0227">DNA damage</keyword>
<organism evidence="24 25">
    <name type="scientific">Pyxicephalus adspersus</name>
    <name type="common">African bullfrog</name>
    <dbReference type="NCBI Taxonomy" id="30357"/>
    <lineage>
        <taxon>Eukaryota</taxon>
        <taxon>Metazoa</taxon>
        <taxon>Chordata</taxon>
        <taxon>Craniata</taxon>
        <taxon>Vertebrata</taxon>
        <taxon>Euteleostomi</taxon>
        <taxon>Amphibia</taxon>
        <taxon>Batrachia</taxon>
        <taxon>Anura</taxon>
        <taxon>Neobatrachia</taxon>
        <taxon>Ranoidea</taxon>
        <taxon>Pyxicephalidae</taxon>
        <taxon>Pyxicephalinae</taxon>
        <taxon>Pyxicephalus</taxon>
    </lineage>
</organism>
<name>A0AAV3AIV3_PYXAD</name>
<keyword evidence="12" id="KW-0378">Hydrolase</keyword>
<keyword evidence="18" id="KW-0469">Meiosis</keyword>
<dbReference type="Pfam" id="PF08573">
    <property type="entry name" value="SAE2"/>
    <property type="match status" value="1"/>
</dbReference>
<reference evidence="24" key="1">
    <citation type="thesis" date="2020" institute="ProQuest LLC" country="789 East Eisenhower Parkway, Ann Arbor, MI, USA">
        <title>Comparative Genomics and Chromosome Evolution.</title>
        <authorList>
            <person name="Mudd A.B."/>
        </authorList>
    </citation>
    <scope>NUCLEOTIDE SEQUENCE</scope>
    <source>
        <strain evidence="24">1538</strain>
        <tissue evidence="24">Blood</tissue>
    </source>
</reference>
<evidence type="ECO:0000256" key="1">
    <source>
        <dbReference type="ARBA" id="ARBA00004123"/>
    </source>
</evidence>
<dbReference type="InterPro" id="IPR019518">
    <property type="entry name" value="CtIP_N"/>
</dbReference>
<keyword evidence="13" id="KW-0862">Zinc</keyword>
<dbReference type="InterPro" id="IPR033316">
    <property type="entry name" value="RBBP8-like"/>
</dbReference>
<feature type="domain" description="DNA endonuclease Ctp1 N-terminal" evidence="23">
    <location>
        <begin position="23"/>
        <end position="141"/>
    </location>
</feature>
<evidence type="ECO:0000256" key="19">
    <source>
        <dbReference type="ARBA" id="ARBA00023306"/>
    </source>
</evidence>
<sequence>MNVSGGSCSSPSSTESVPAGDLFKELWMKLKECHDRELQELLVKINKLKTQRCLDAQRLEEFYTKNQQLREQQKALHDTIKVLEDRLRAGLCDRCAVTEEHMRKKQQEFENVRQQNLKLITELMEEKNTLQDENKRLSKQLEHMQKTTDTIMKAHDEGTDSHGDGEDGIIPDSPVSSFSVNVVSRMRRKKLTKHIRYTELTHRESETSECINTNIFASTQVNKRKEETILVADTCALNLSPVSSKQEDKVFTAEKPLFNLAAVVAETLGLDESQSQSVLNTARTSGPRILDKNEKHSLEDSELGFTENLQSNTHENEIEWETHRVSPVFGLPTSKLENDATLNSSVSLLPAGINPNPQFSNQNPRHILSKREDASLVTGISQCQESETVINQCSGNKQVSLKRTPTDSVISGTNTNSAFITKNHPDAEVYRQSIGRCGKRKKVENEETNFEMSSLNKENNFPLKSSTNTRDNYIDKPLDLSDRFSGLHPQESSRENPRNKLKQATIQETLKTKTNSTPSLLSKEMRNEDTSLQMDNKRFLKADSFTFRKREDNEVARGDNGLFDDIKPGEKHMPKRMSRSIQRSCEPASVLQANPQVIQTRDKAMVTEQGKPSVDNMQWSIDPGADLSQYKMDVTVMEEKDGGQDNADADMDYTYVNESVLLKMKNQECADNSTSEEFKDHDSFTEMFDKTENDEYVSYAREPSPSQRFDVEEECDVFTLPKRLSNDKENPAKGAGYQKQKAYVEPYVQTSERKKPTMDFPHIEVVRNKEERRKMLGHTCKECEQYYADLPEEERAKKLASCSRHRFRYIPPSTPENFWEVGFPSTQTCKDRGYIKEEMSPCQRPRRRHPYSATFPTKGKEQKT</sequence>
<dbReference type="GO" id="GO:0010792">
    <property type="term" value="P:DNA double-strand break processing involved in repair via single-strand annealing"/>
    <property type="evidence" value="ECO:0007669"/>
    <property type="project" value="TreeGrafter"/>
</dbReference>
<evidence type="ECO:0000256" key="15">
    <source>
        <dbReference type="ARBA" id="ARBA00023125"/>
    </source>
</evidence>
<evidence type="ECO:0000256" key="20">
    <source>
        <dbReference type="SAM" id="Coils"/>
    </source>
</evidence>
<keyword evidence="5" id="KW-0158">Chromosome</keyword>
<keyword evidence="15" id="KW-0238">DNA-binding</keyword>
<dbReference type="Pfam" id="PF10482">
    <property type="entry name" value="CtIP_N"/>
    <property type="match status" value="1"/>
</dbReference>
<comment type="similarity">
    <text evidence="3">Belongs to the COM1/SAE2/CtIP family.</text>
</comment>
<gene>
    <name evidence="24" type="ORF">GDO54_012035</name>
</gene>
<evidence type="ECO:0000256" key="12">
    <source>
        <dbReference type="ARBA" id="ARBA00022801"/>
    </source>
</evidence>
<dbReference type="PANTHER" id="PTHR15107">
    <property type="entry name" value="RETINOBLASTOMA BINDING PROTEIN 8"/>
    <property type="match status" value="1"/>
</dbReference>
<evidence type="ECO:0000256" key="2">
    <source>
        <dbReference type="ARBA" id="ARBA00004286"/>
    </source>
</evidence>
<evidence type="ECO:0000256" key="9">
    <source>
        <dbReference type="ARBA" id="ARBA00022759"/>
    </source>
</evidence>
<keyword evidence="14 20" id="KW-0175">Coiled coil</keyword>
<dbReference type="GO" id="GO:0016787">
    <property type="term" value="F:hydrolase activity"/>
    <property type="evidence" value="ECO:0007669"/>
    <property type="project" value="UniProtKB-KW"/>
</dbReference>
<comment type="caution">
    <text evidence="24">The sequence shown here is derived from an EMBL/GenBank/DDBJ whole genome shotgun (WGS) entry which is preliminary data.</text>
</comment>
<evidence type="ECO:0000256" key="4">
    <source>
        <dbReference type="ARBA" id="ARBA00020680"/>
    </source>
</evidence>
<evidence type="ECO:0000256" key="8">
    <source>
        <dbReference type="ARBA" id="ARBA00022722"/>
    </source>
</evidence>
<evidence type="ECO:0000313" key="24">
    <source>
        <dbReference type="EMBL" id="DBA24366.1"/>
    </source>
</evidence>
<dbReference type="EMBL" id="DYDO01000005">
    <property type="protein sequence ID" value="DBA24366.1"/>
    <property type="molecule type" value="Genomic_DNA"/>
</dbReference>
<evidence type="ECO:0000256" key="3">
    <source>
        <dbReference type="ARBA" id="ARBA00007496"/>
    </source>
</evidence>
<dbReference type="GO" id="GO:0051301">
    <property type="term" value="P:cell division"/>
    <property type="evidence" value="ECO:0007669"/>
    <property type="project" value="UniProtKB-KW"/>
</dbReference>
<feature type="region of interest" description="Disordered" evidence="21">
    <location>
        <begin position="448"/>
        <end position="508"/>
    </location>
</feature>
<evidence type="ECO:0000256" key="7">
    <source>
        <dbReference type="ARBA" id="ARBA00022618"/>
    </source>
</evidence>
<evidence type="ECO:0000256" key="16">
    <source>
        <dbReference type="ARBA" id="ARBA00023204"/>
    </source>
</evidence>
<dbReference type="Proteomes" id="UP001181693">
    <property type="component" value="Unassembled WGS sequence"/>
</dbReference>
<dbReference type="AlphaFoldDB" id="A0AAV3AIV3"/>
<keyword evidence="7" id="KW-0132">Cell division</keyword>
<evidence type="ECO:0000256" key="21">
    <source>
        <dbReference type="SAM" id="MobiDB-lite"/>
    </source>
</evidence>
<evidence type="ECO:0000259" key="22">
    <source>
        <dbReference type="Pfam" id="PF08573"/>
    </source>
</evidence>
<feature type="domain" description="DNA endonuclease activator Ctp1 C-terminal" evidence="22">
    <location>
        <begin position="793"/>
        <end position="827"/>
    </location>
</feature>
<evidence type="ECO:0000256" key="13">
    <source>
        <dbReference type="ARBA" id="ARBA00022833"/>
    </source>
</evidence>
<keyword evidence="19" id="KW-0131">Cell cycle</keyword>
<keyword evidence="9" id="KW-0255">Endonuclease</keyword>
<dbReference type="PANTHER" id="PTHR15107:SF4">
    <property type="entry name" value="DNA ENDONUCLEASE RBBP8"/>
    <property type="match status" value="1"/>
</dbReference>
<dbReference type="GO" id="GO:0003684">
    <property type="term" value="F:damaged DNA binding"/>
    <property type="evidence" value="ECO:0007669"/>
    <property type="project" value="TreeGrafter"/>
</dbReference>
<evidence type="ECO:0000313" key="25">
    <source>
        <dbReference type="Proteomes" id="UP001181693"/>
    </source>
</evidence>
<evidence type="ECO:0000259" key="23">
    <source>
        <dbReference type="Pfam" id="PF10482"/>
    </source>
</evidence>